<evidence type="ECO:0000313" key="2">
    <source>
        <dbReference type="Proteomes" id="UP000070414"/>
    </source>
</evidence>
<dbReference type="Proteomes" id="UP000070414">
    <property type="component" value="Unassembled WGS sequence"/>
</dbReference>
<sequence>MHIQVFVEMPPDPCPACGETVELARKLRRNYTVDLIDVNLQRFNRDARAWDDATGGHVPAIRLIRKNGIEWIRGKSEVLRFKEKMEGRS</sequence>
<keyword evidence="2" id="KW-1185">Reference proteome</keyword>
<comment type="caution">
    <text evidence="1">The sequence shown here is derived from an EMBL/GenBank/DDBJ whole genome shotgun (WGS) entry which is preliminary data.</text>
</comment>
<gene>
    <name evidence="1" type="ORF">AKJ38_03865</name>
</gene>
<reference evidence="1 2" key="1">
    <citation type="journal article" date="2016" name="Sci. Rep.">
        <title>Metabolic traits of an uncultured archaeal lineage -MSBL1- from brine pools of the Red Sea.</title>
        <authorList>
            <person name="Mwirichia R."/>
            <person name="Alam I."/>
            <person name="Rashid M."/>
            <person name="Vinu M."/>
            <person name="Ba-Alawi W."/>
            <person name="Anthony Kamau A."/>
            <person name="Kamanda Ngugi D."/>
            <person name="Goker M."/>
            <person name="Klenk H.P."/>
            <person name="Bajic V."/>
            <person name="Stingl U."/>
        </authorList>
    </citation>
    <scope>NUCLEOTIDE SEQUENCE [LARGE SCALE GENOMIC DNA]</scope>
    <source>
        <strain evidence="1">SCGC-AAA259I14</strain>
    </source>
</reference>
<evidence type="ECO:0000313" key="1">
    <source>
        <dbReference type="EMBL" id="KXA96126.1"/>
    </source>
</evidence>
<proteinExistence type="predicted"/>
<organism evidence="1 2">
    <name type="scientific">candidate division MSBL1 archaeon SCGC-AAA259I14</name>
    <dbReference type="NCBI Taxonomy" id="1698268"/>
    <lineage>
        <taxon>Archaea</taxon>
        <taxon>Methanobacteriati</taxon>
        <taxon>Methanobacteriota</taxon>
        <taxon>candidate division MSBL1</taxon>
    </lineage>
</organism>
<protein>
    <recommendedName>
        <fullName evidence="3">Glutaredoxin domain-containing protein</fullName>
    </recommendedName>
</protein>
<accession>A0A133UPS2</accession>
<dbReference type="AlphaFoldDB" id="A0A133UPS2"/>
<name>A0A133UPS2_9EURY</name>
<evidence type="ECO:0008006" key="3">
    <source>
        <dbReference type="Google" id="ProtNLM"/>
    </source>
</evidence>
<dbReference type="EMBL" id="LHXS01000088">
    <property type="protein sequence ID" value="KXA96126.1"/>
    <property type="molecule type" value="Genomic_DNA"/>
</dbReference>